<dbReference type="InterPro" id="IPR040198">
    <property type="entry name" value="Fido_containing"/>
</dbReference>
<dbReference type="SUPFAM" id="SSF140931">
    <property type="entry name" value="Fic-like"/>
    <property type="match status" value="1"/>
</dbReference>
<keyword evidence="5" id="KW-1185">Reference proteome</keyword>
<evidence type="ECO:0000313" key="5">
    <source>
        <dbReference type="Proteomes" id="UP000197361"/>
    </source>
</evidence>
<sequence length="356" mass="39551">MRLSRARGGRAQRTLPREDVEKRLDAQLRRQDAAAINRIRDDARRIAPELGYDAEFAELDGLIGSLLGTREAKLESEVGKARNTGEPYDPNRLQLFETLMFALRDSIAERREAPPRSADANATLAFFEAYFSNFIEGTEFTVDEAAEIVFEGVIPAERAADAHDVLGTFRLVSDIDHLKQLPASYAEFRQLLRHRHAMVMEARPDKGPGAFKAEPNQAGMAVFVAPDLVEGTLERGYHLSQALGDPLHRAIYIMALVSEVHPFADGNGRIARIMMNAELVAAGEERIIIPTAYRTDYLTALKAFTHNARMELVIRMLSVAQGYTSRIDWSSIDIARANLAATNAFDEGELAKLKLA</sequence>
<evidence type="ECO:0000256" key="2">
    <source>
        <dbReference type="PIRSR" id="PIRSR640198-2"/>
    </source>
</evidence>
<dbReference type="Gene3D" id="1.10.3290.10">
    <property type="entry name" value="Fido-like domain"/>
    <property type="match status" value="1"/>
</dbReference>
<feature type="binding site" evidence="2">
    <location>
        <begin position="265"/>
        <end position="272"/>
    </location>
    <ligand>
        <name>ATP</name>
        <dbReference type="ChEBI" id="CHEBI:30616"/>
    </ligand>
</feature>
<reference evidence="4 5" key="1">
    <citation type="journal article" date="2010" name="Int. J. Syst. Evol. Microbiol.">
        <title>Sphingopyxis bauzanensis sp. nov., a psychrophilic bacterium isolated from soil.</title>
        <authorList>
            <person name="Zhang D.C."/>
            <person name="Liu H.C."/>
            <person name="Xin Y.H."/>
            <person name="Zhou Y.G."/>
            <person name="Schinner F."/>
            <person name="Margesin R."/>
        </authorList>
    </citation>
    <scope>NUCLEOTIDE SEQUENCE [LARGE SCALE GENOMIC DNA]</scope>
    <source>
        <strain evidence="4 5">DSM 22271</strain>
    </source>
</reference>
<dbReference type="Proteomes" id="UP000197361">
    <property type="component" value="Unassembled WGS sequence"/>
</dbReference>
<feature type="domain" description="Fido" evidence="3">
    <location>
        <begin position="187"/>
        <end position="319"/>
    </location>
</feature>
<dbReference type="GO" id="GO:0005524">
    <property type="term" value="F:ATP binding"/>
    <property type="evidence" value="ECO:0007669"/>
    <property type="project" value="UniProtKB-KW"/>
</dbReference>
<keyword evidence="2" id="KW-0067">ATP-binding</keyword>
<dbReference type="Pfam" id="PF02661">
    <property type="entry name" value="Fic"/>
    <property type="match status" value="1"/>
</dbReference>
<dbReference type="PANTHER" id="PTHR13504:SF38">
    <property type="entry name" value="FIDO DOMAIN-CONTAINING PROTEIN"/>
    <property type="match status" value="1"/>
</dbReference>
<dbReference type="OrthoDB" id="9813719at2"/>
<dbReference type="RefSeq" id="WP_088441920.1">
    <property type="nucleotide sequence ID" value="NZ_BMMC01000002.1"/>
</dbReference>
<accession>A0A246JS64</accession>
<comment type="caution">
    <text evidence="4">The sequence shown here is derived from an EMBL/GenBank/DDBJ whole genome shotgun (WGS) entry which is preliminary data.</text>
</comment>
<protein>
    <submittedName>
        <fullName evidence="4">Cell filamentation protein Fic</fullName>
    </submittedName>
</protein>
<gene>
    <name evidence="4" type="ORF">CDQ92_13715</name>
</gene>
<keyword evidence="2" id="KW-0547">Nucleotide-binding</keyword>
<evidence type="ECO:0000256" key="1">
    <source>
        <dbReference type="PIRSR" id="PIRSR640198-1"/>
    </source>
</evidence>
<dbReference type="PROSITE" id="PS51459">
    <property type="entry name" value="FIDO"/>
    <property type="match status" value="1"/>
</dbReference>
<proteinExistence type="predicted"/>
<dbReference type="PANTHER" id="PTHR13504">
    <property type="entry name" value="FIDO DOMAIN-CONTAINING PROTEIN DDB_G0283145"/>
    <property type="match status" value="1"/>
</dbReference>
<dbReference type="InterPro" id="IPR003812">
    <property type="entry name" value="Fido"/>
</dbReference>
<name>A0A246JS64_9SPHN</name>
<evidence type="ECO:0000313" key="4">
    <source>
        <dbReference type="EMBL" id="OWQ95818.1"/>
    </source>
</evidence>
<organism evidence="4 5">
    <name type="scientific">Sphingopyxis bauzanensis</name>
    <dbReference type="NCBI Taxonomy" id="651663"/>
    <lineage>
        <taxon>Bacteria</taxon>
        <taxon>Pseudomonadati</taxon>
        <taxon>Pseudomonadota</taxon>
        <taxon>Alphaproteobacteria</taxon>
        <taxon>Sphingomonadales</taxon>
        <taxon>Sphingomonadaceae</taxon>
        <taxon>Sphingopyxis</taxon>
    </lineage>
</organism>
<feature type="active site" evidence="1">
    <location>
        <position position="261"/>
    </location>
</feature>
<dbReference type="EMBL" id="NISK01000003">
    <property type="protein sequence ID" value="OWQ95818.1"/>
    <property type="molecule type" value="Genomic_DNA"/>
</dbReference>
<dbReference type="InterPro" id="IPR036597">
    <property type="entry name" value="Fido-like_dom_sf"/>
</dbReference>
<dbReference type="AlphaFoldDB" id="A0A246JS64"/>
<evidence type="ECO:0000259" key="3">
    <source>
        <dbReference type="PROSITE" id="PS51459"/>
    </source>
</evidence>